<dbReference type="GO" id="GO:0031564">
    <property type="term" value="P:transcription antitermination"/>
    <property type="evidence" value="ECO:0007669"/>
    <property type="project" value="UniProtKB-UniRule"/>
</dbReference>
<dbReference type="RefSeq" id="WP_137260249.1">
    <property type="nucleotide sequence ID" value="NZ_SZQL01000001.1"/>
</dbReference>
<dbReference type="InterPro" id="IPR009019">
    <property type="entry name" value="KH_sf_prok-type"/>
</dbReference>
<evidence type="ECO:0000259" key="8">
    <source>
        <dbReference type="SMART" id="SM00316"/>
    </source>
</evidence>
<evidence type="ECO:0000256" key="4">
    <source>
        <dbReference type="ARBA" id="ARBA00022884"/>
    </source>
</evidence>
<dbReference type="Proteomes" id="UP000305848">
    <property type="component" value="Unassembled WGS sequence"/>
</dbReference>
<comment type="function">
    <text evidence="7">Participates in both transcription termination and antitermination.</text>
</comment>
<comment type="subunit">
    <text evidence="7">Monomer. Binds directly to the core enzyme of the DNA-dependent RNA polymerase and to nascent RNA.</text>
</comment>
<evidence type="ECO:0000313" key="9">
    <source>
        <dbReference type="EMBL" id="TKK72009.1"/>
    </source>
</evidence>
<dbReference type="PANTHER" id="PTHR22648">
    <property type="entry name" value="TRANSCRIPTION TERMINATION FACTOR NUSA"/>
    <property type="match status" value="1"/>
</dbReference>
<dbReference type="Pfam" id="PF26594">
    <property type="entry name" value="KH_NusA_2nd"/>
    <property type="match status" value="1"/>
</dbReference>
<dbReference type="Gene3D" id="3.30.300.20">
    <property type="match status" value="2"/>
</dbReference>
<keyword evidence="10" id="KW-1185">Reference proteome</keyword>
<dbReference type="SMART" id="SM00316">
    <property type="entry name" value="S1"/>
    <property type="match status" value="1"/>
</dbReference>
<keyword evidence="6 7" id="KW-0804">Transcription</keyword>
<dbReference type="InterPro" id="IPR013735">
    <property type="entry name" value="TF_NusA_N"/>
</dbReference>
<protein>
    <recommendedName>
        <fullName evidence="7">Transcription termination/antitermination protein NusA</fullName>
    </recommendedName>
</protein>
<dbReference type="SUPFAM" id="SSF50249">
    <property type="entry name" value="Nucleic acid-binding proteins"/>
    <property type="match status" value="1"/>
</dbReference>
<accession>A0A4U3LB82</accession>
<comment type="similarity">
    <text evidence="7">Belongs to the NusA family.</text>
</comment>
<feature type="domain" description="S1 motif" evidence="8">
    <location>
        <begin position="136"/>
        <end position="203"/>
    </location>
</feature>
<dbReference type="Pfam" id="PF08529">
    <property type="entry name" value="NusA_N"/>
    <property type="match status" value="1"/>
</dbReference>
<dbReference type="InterPro" id="IPR012340">
    <property type="entry name" value="NA-bd_OB-fold"/>
</dbReference>
<dbReference type="CDD" id="cd04455">
    <property type="entry name" value="S1_NusA"/>
    <property type="match status" value="1"/>
</dbReference>
<dbReference type="GO" id="GO:0005829">
    <property type="term" value="C:cytosol"/>
    <property type="evidence" value="ECO:0007669"/>
    <property type="project" value="TreeGrafter"/>
</dbReference>
<proteinExistence type="inferred from homology"/>
<evidence type="ECO:0000256" key="1">
    <source>
        <dbReference type="ARBA" id="ARBA00022472"/>
    </source>
</evidence>
<keyword evidence="1 7" id="KW-0806">Transcription termination</keyword>
<dbReference type="InterPro" id="IPR015946">
    <property type="entry name" value="KH_dom-like_a/b"/>
</dbReference>
<keyword evidence="3 7" id="KW-0889">Transcription antitermination</keyword>
<dbReference type="GO" id="GO:0006353">
    <property type="term" value="P:DNA-templated transcription termination"/>
    <property type="evidence" value="ECO:0007669"/>
    <property type="project" value="UniProtKB-UniRule"/>
</dbReference>
<reference evidence="9 10" key="1">
    <citation type="submission" date="2019-05" db="EMBL/GenBank/DDBJ databases">
        <title>Panacibacter sp. strain 17mud1-8 Genome sequencing and assembly.</title>
        <authorList>
            <person name="Chhetri G."/>
        </authorList>
    </citation>
    <scope>NUCLEOTIDE SEQUENCE [LARGE SCALE GENOMIC DNA]</scope>
    <source>
        <strain evidence="9 10">17mud1-8</strain>
    </source>
</reference>
<dbReference type="CDD" id="cd22529">
    <property type="entry name" value="KH-II_NusA_rpt2"/>
    <property type="match status" value="1"/>
</dbReference>
<keyword evidence="5 7" id="KW-0805">Transcription regulation</keyword>
<dbReference type="HAMAP" id="MF_00945_B">
    <property type="entry name" value="NusA_B"/>
    <property type="match status" value="1"/>
</dbReference>
<dbReference type="PANTHER" id="PTHR22648:SF0">
    <property type="entry name" value="TRANSCRIPTION TERMINATION_ANTITERMINATION PROTEIN NUSA"/>
    <property type="match status" value="1"/>
</dbReference>
<dbReference type="InterPro" id="IPR003029">
    <property type="entry name" value="S1_domain"/>
</dbReference>
<evidence type="ECO:0000256" key="3">
    <source>
        <dbReference type="ARBA" id="ARBA00022814"/>
    </source>
</evidence>
<dbReference type="InterPro" id="IPR036555">
    <property type="entry name" value="NusA_N_sf"/>
</dbReference>
<dbReference type="Gene3D" id="2.40.50.140">
    <property type="entry name" value="Nucleic acid-binding proteins"/>
    <property type="match status" value="1"/>
</dbReference>
<organism evidence="9 10">
    <name type="scientific">Ilyomonas limi</name>
    <dbReference type="NCBI Taxonomy" id="2575867"/>
    <lineage>
        <taxon>Bacteria</taxon>
        <taxon>Pseudomonadati</taxon>
        <taxon>Bacteroidota</taxon>
        <taxon>Chitinophagia</taxon>
        <taxon>Chitinophagales</taxon>
        <taxon>Chitinophagaceae</taxon>
        <taxon>Ilyomonas</taxon>
    </lineage>
</organism>
<sequence>MASINLIEAFQEFKDAENIDRPTMMKVVEDVFKTLLRKKYGSDENFDVIVNAEKGDLEIFRRRMIVEDGEVMDPLAEVEYSEAVKIEPDFEVGEELFQEVDMLDFGRRAILAAKQTLASRISDLKKNVLVKKYGDRMGEIITAEVYQVWKKEVLLLDEENNELILPKSEQIPQDYFKKGEMVRAVVRRVDLKNNSPVIIVSRTAPEFLAKLLEIEVPEIFDGLITIRKIVREPGERAKVAVESFDDRIDPVGACVGMKGSRIHGIVRELKNENIDVINYTTNIQLLIQRSLTPAKISYMNLDTEKKQADVYLKADQVSLAIGRRGVNIKLAQELTEYDIDVFRENEGQEEEYDIDLDEFSDEIEPWIIDELKRVGCDTARSVLDLSASELERRTDLERETIADVRKVLQDEFDRG</sequence>
<dbReference type="InterPro" id="IPR025249">
    <property type="entry name" value="TF_NusA_KH_1st"/>
</dbReference>
<dbReference type="SUPFAM" id="SSF54814">
    <property type="entry name" value="Prokaryotic type KH domain (KH-domain type II)"/>
    <property type="match status" value="2"/>
</dbReference>
<dbReference type="FunFam" id="3.30.300.20:FF:000002">
    <property type="entry name" value="Transcription termination/antitermination protein NusA"/>
    <property type="match status" value="1"/>
</dbReference>
<dbReference type="AlphaFoldDB" id="A0A4U3LB82"/>
<dbReference type="GO" id="GO:0003700">
    <property type="term" value="F:DNA-binding transcription factor activity"/>
    <property type="evidence" value="ECO:0007669"/>
    <property type="project" value="InterPro"/>
</dbReference>
<dbReference type="Pfam" id="PF13184">
    <property type="entry name" value="KH_NusA_1st"/>
    <property type="match status" value="1"/>
</dbReference>
<name>A0A4U3LB82_9BACT</name>
<evidence type="ECO:0000256" key="5">
    <source>
        <dbReference type="ARBA" id="ARBA00023015"/>
    </source>
</evidence>
<dbReference type="InterPro" id="IPR030842">
    <property type="entry name" value="TF_NusA_bacterial"/>
</dbReference>
<dbReference type="InterPro" id="IPR010213">
    <property type="entry name" value="TF_NusA"/>
</dbReference>
<dbReference type="OrthoDB" id="9807233at2"/>
<comment type="caution">
    <text evidence="9">The sequence shown here is derived from an EMBL/GenBank/DDBJ whole genome shotgun (WGS) entry which is preliminary data.</text>
</comment>
<evidence type="ECO:0000313" key="10">
    <source>
        <dbReference type="Proteomes" id="UP000305848"/>
    </source>
</evidence>
<comment type="subcellular location">
    <subcellularLocation>
        <location evidence="7">Cytoplasm</location>
    </subcellularLocation>
</comment>
<evidence type="ECO:0000256" key="6">
    <source>
        <dbReference type="ARBA" id="ARBA00023163"/>
    </source>
</evidence>
<dbReference type="Gene3D" id="3.30.1480.10">
    <property type="entry name" value="NusA, N-terminal domain"/>
    <property type="match status" value="1"/>
</dbReference>
<dbReference type="NCBIfam" id="TIGR01953">
    <property type="entry name" value="NusA"/>
    <property type="match status" value="1"/>
</dbReference>
<dbReference type="EMBL" id="SZQL01000001">
    <property type="protein sequence ID" value="TKK72009.1"/>
    <property type="molecule type" value="Genomic_DNA"/>
</dbReference>
<keyword evidence="2 7" id="KW-0963">Cytoplasm</keyword>
<dbReference type="SUPFAM" id="SSF69705">
    <property type="entry name" value="Transcription factor NusA, N-terminal domain"/>
    <property type="match status" value="1"/>
</dbReference>
<keyword evidence="4 7" id="KW-0694">RNA-binding</keyword>
<gene>
    <name evidence="7 9" type="primary">nusA</name>
    <name evidence="9" type="ORF">FC093_03075</name>
</gene>
<dbReference type="GO" id="GO:0003723">
    <property type="term" value="F:RNA binding"/>
    <property type="evidence" value="ECO:0007669"/>
    <property type="project" value="UniProtKB-UniRule"/>
</dbReference>
<dbReference type="InterPro" id="IPR058582">
    <property type="entry name" value="KH_NusA_2nd"/>
</dbReference>
<evidence type="ECO:0000256" key="2">
    <source>
        <dbReference type="ARBA" id="ARBA00022490"/>
    </source>
</evidence>
<evidence type="ECO:0000256" key="7">
    <source>
        <dbReference type="HAMAP-Rule" id="MF_00945"/>
    </source>
</evidence>
<dbReference type="CDD" id="cd02134">
    <property type="entry name" value="KH-II_NusA_rpt1"/>
    <property type="match status" value="1"/>
</dbReference>